<gene>
    <name evidence="1" type="ORF">MTR67_052037</name>
</gene>
<evidence type="ECO:0000313" key="1">
    <source>
        <dbReference type="EMBL" id="WMV58652.1"/>
    </source>
</evidence>
<proteinExistence type="predicted"/>
<evidence type="ECO:0000313" key="2">
    <source>
        <dbReference type="Proteomes" id="UP001234989"/>
    </source>
</evidence>
<dbReference type="EMBL" id="CP133623">
    <property type="protein sequence ID" value="WMV58652.1"/>
    <property type="molecule type" value="Genomic_DNA"/>
</dbReference>
<name>A0AAF0ZZL6_SOLVR</name>
<protein>
    <submittedName>
        <fullName evidence="1">Uncharacterized protein</fullName>
    </submittedName>
</protein>
<dbReference type="Proteomes" id="UP001234989">
    <property type="component" value="Chromosome 12"/>
</dbReference>
<accession>A0AAF0ZZL6</accession>
<reference evidence="1" key="1">
    <citation type="submission" date="2023-08" db="EMBL/GenBank/DDBJ databases">
        <title>A de novo genome assembly of Solanum verrucosum Schlechtendal, a Mexican diploid species geographically isolated from the other diploid A-genome species in potato relatives.</title>
        <authorList>
            <person name="Hosaka K."/>
        </authorList>
    </citation>
    <scope>NUCLEOTIDE SEQUENCE</scope>
    <source>
        <tissue evidence="1">Young leaves</tissue>
    </source>
</reference>
<sequence>MCVADIVRVNLDSYKFKSIARIWFDQWKKNTKEGAPLLCWAMFEDAFLGCFFLRELRMSLPMFGLSHLSNKESNTTMLIGDMDIARLMIHVQQIGLLAKELLEEQEEVQNCLCAMTRRHDYENSPDVVPNMLKIFTLDDYA</sequence>
<dbReference type="AlphaFoldDB" id="A0AAF0ZZL6"/>
<organism evidence="1 2">
    <name type="scientific">Solanum verrucosum</name>
    <dbReference type="NCBI Taxonomy" id="315347"/>
    <lineage>
        <taxon>Eukaryota</taxon>
        <taxon>Viridiplantae</taxon>
        <taxon>Streptophyta</taxon>
        <taxon>Embryophyta</taxon>
        <taxon>Tracheophyta</taxon>
        <taxon>Spermatophyta</taxon>
        <taxon>Magnoliopsida</taxon>
        <taxon>eudicotyledons</taxon>
        <taxon>Gunneridae</taxon>
        <taxon>Pentapetalae</taxon>
        <taxon>asterids</taxon>
        <taxon>lamiids</taxon>
        <taxon>Solanales</taxon>
        <taxon>Solanaceae</taxon>
        <taxon>Solanoideae</taxon>
        <taxon>Solaneae</taxon>
        <taxon>Solanum</taxon>
    </lineage>
</organism>
<keyword evidence="2" id="KW-1185">Reference proteome</keyword>